<feature type="region of interest" description="Disordered" evidence="1">
    <location>
        <begin position="138"/>
        <end position="191"/>
    </location>
</feature>
<dbReference type="EMBL" id="FP929132">
    <property type="protein sequence ID" value="CBX97597.1"/>
    <property type="molecule type" value="Genomic_DNA"/>
</dbReference>
<dbReference type="OrthoDB" id="4179406at2759"/>
<feature type="compositionally biased region" description="Basic and acidic residues" evidence="1">
    <location>
        <begin position="176"/>
        <end position="191"/>
    </location>
</feature>
<evidence type="ECO:0000256" key="2">
    <source>
        <dbReference type="SAM" id="Phobius"/>
    </source>
</evidence>
<dbReference type="VEuPathDB" id="FungiDB:LEMA_P090060.1"/>
<evidence type="ECO:0000313" key="3">
    <source>
        <dbReference type="EMBL" id="CBX97597.1"/>
    </source>
</evidence>
<evidence type="ECO:0000256" key="1">
    <source>
        <dbReference type="SAM" id="MobiDB-lite"/>
    </source>
</evidence>
<protein>
    <submittedName>
        <fullName evidence="3">Uncharacterized protein</fullName>
    </submittedName>
</protein>
<proteinExistence type="predicted"/>
<dbReference type="OMA" id="ININRWT"/>
<feature type="compositionally biased region" description="Basic residues" evidence="1">
    <location>
        <begin position="86"/>
        <end position="95"/>
    </location>
</feature>
<dbReference type="eggNOG" id="ENOG502RZF1">
    <property type="taxonomic scope" value="Eukaryota"/>
</dbReference>
<accession>E5A2G2</accession>
<feature type="region of interest" description="Disordered" evidence="1">
    <location>
        <begin position="1"/>
        <end position="124"/>
    </location>
</feature>
<keyword evidence="2" id="KW-1133">Transmembrane helix</keyword>
<name>E5A2G2_LEPMJ</name>
<evidence type="ECO:0000313" key="4">
    <source>
        <dbReference type="Proteomes" id="UP000002668"/>
    </source>
</evidence>
<feature type="compositionally biased region" description="Basic and acidic residues" evidence="1">
    <location>
        <begin position="604"/>
        <end position="613"/>
    </location>
</feature>
<dbReference type="InParanoid" id="E5A2G2"/>
<dbReference type="STRING" id="985895.E5A2G2"/>
<reference evidence="4" key="1">
    <citation type="journal article" date="2011" name="Nat. Commun.">
        <title>Effector diversification within compartments of the Leptosphaeria maculans genome affected by Repeat-Induced Point mutations.</title>
        <authorList>
            <person name="Rouxel T."/>
            <person name="Grandaubert J."/>
            <person name="Hane J.K."/>
            <person name="Hoede C."/>
            <person name="van de Wouw A.P."/>
            <person name="Couloux A."/>
            <person name="Dominguez V."/>
            <person name="Anthouard V."/>
            <person name="Bally P."/>
            <person name="Bourras S."/>
            <person name="Cozijnsen A.J."/>
            <person name="Ciuffetti L.M."/>
            <person name="Degrave A."/>
            <person name="Dilmaghani A."/>
            <person name="Duret L."/>
            <person name="Fudal I."/>
            <person name="Goodwin S.B."/>
            <person name="Gout L."/>
            <person name="Glaser N."/>
            <person name="Linglin J."/>
            <person name="Kema G.H.J."/>
            <person name="Lapalu N."/>
            <person name="Lawrence C.B."/>
            <person name="May K."/>
            <person name="Meyer M."/>
            <person name="Ollivier B."/>
            <person name="Poulain J."/>
            <person name="Schoch C.L."/>
            <person name="Simon A."/>
            <person name="Spatafora J.W."/>
            <person name="Stachowiak A."/>
            <person name="Turgeon B.G."/>
            <person name="Tyler B.M."/>
            <person name="Vincent D."/>
            <person name="Weissenbach J."/>
            <person name="Amselem J."/>
            <person name="Quesneville H."/>
            <person name="Oliver R.P."/>
            <person name="Wincker P."/>
            <person name="Balesdent M.-H."/>
            <person name="Howlett B.J."/>
        </authorList>
    </citation>
    <scope>NUCLEOTIDE SEQUENCE [LARGE SCALE GENOMIC DNA]</scope>
    <source>
        <strain evidence="4">JN3 / isolate v23.1.3 / race Av1-4-5-6-7-8</strain>
    </source>
</reference>
<keyword evidence="2" id="KW-0472">Membrane</keyword>
<dbReference type="HOGENOM" id="CLU_026455_2_0_1"/>
<feature type="compositionally biased region" description="Polar residues" evidence="1">
    <location>
        <begin position="144"/>
        <end position="175"/>
    </location>
</feature>
<dbReference type="GeneID" id="13281801"/>
<feature type="compositionally biased region" description="Basic residues" evidence="1">
    <location>
        <begin position="103"/>
        <end position="112"/>
    </location>
</feature>
<keyword evidence="4" id="KW-1185">Reference proteome</keyword>
<organism evidence="4">
    <name type="scientific">Leptosphaeria maculans (strain JN3 / isolate v23.1.3 / race Av1-4-5-6-7-8)</name>
    <name type="common">Blackleg fungus</name>
    <name type="synonym">Phoma lingam</name>
    <dbReference type="NCBI Taxonomy" id="985895"/>
    <lineage>
        <taxon>Eukaryota</taxon>
        <taxon>Fungi</taxon>
        <taxon>Dikarya</taxon>
        <taxon>Ascomycota</taxon>
        <taxon>Pezizomycotina</taxon>
        <taxon>Dothideomycetes</taxon>
        <taxon>Pleosporomycetidae</taxon>
        <taxon>Pleosporales</taxon>
        <taxon>Pleosporineae</taxon>
        <taxon>Leptosphaeriaceae</taxon>
        <taxon>Plenodomus</taxon>
        <taxon>Plenodomus lingam/Leptosphaeria maculans species complex</taxon>
    </lineage>
</organism>
<gene>
    <name evidence="3" type="ORF">LEMA_P090060.1</name>
</gene>
<keyword evidence="2" id="KW-0812">Transmembrane</keyword>
<dbReference type="Proteomes" id="UP000002668">
    <property type="component" value="Genome"/>
</dbReference>
<feature type="compositionally biased region" description="Polar residues" evidence="1">
    <location>
        <begin position="67"/>
        <end position="85"/>
    </location>
</feature>
<feature type="transmembrane region" description="Helical" evidence="2">
    <location>
        <begin position="231"/>
        <end position="252"/>
    </location>
</feature>
<sequence>MSARSRRLNESLGSSWGDADYASDEASSVDSAKETTGEVEWEDSNKEITQQRQPDVVPLRTPRAKRSQLSQSTPPLQPRSTPSRKSTNKNSKKQSHTLESSRSRPKATRSLHRAGAEEPSEPSLIMPLMYNSRNHAMDDEHTRASPQIRQRATNQSALRRPNTTSPAVGPTSSVDNRARPSKKQEQEQETKGKELGPWYYANLVLQNFVFPLLAHILDIFSYALRHFIKPILGVILGIGIIVFGIQAGTGLLRSSVSNALLAPVCSLPGSSYFISACHTEPPHANFEELIAVQDQFDDIVDASKDVHTLPSSIKDSELAIRDLRTLVKYSRLPSRNELDNEFENFILTAKEASQDLARYNSRIGGATDRIIATNQWTMNVLRGLDQDDSSTGALQTFINALTRSFAPPSPSLQSRIFDQYVLHISRNKDEIDALIKSATSLLWVLTNLDERLTTIHAIAVNDDATISAKQGDLLSSLWTQLGGNRADVKANANSINLLRNIYAYRKRAVLHVSDTLVKLQEIQAELENLREGVAGPLLASVAAETPGQGERVGAGAAAAAAAMPIEYHVEIIGRGVERLQATRGEQFRLEAQSYLNVMRGGAGTKEDGPRELEGPGVHARAG</sequence>
<feature type="region of interest" description="Disordered" evidence="1">
    <location>
        <begin position="599"/>
        <end position="622"/>
    </location>
</feature>
<dbReference type="AlphaFoldDB" id="E5A2G2"/>